<dbReference type="PIRSF" id="PIRSF002741">
    <property type="entry name" value="MppA"/>
    <property type="match status" value="1"/>
</dbReference>
<evidence type="ECO:0000313" key="3">
    <source>
        <dbReference type="EMBL" id="SDZ42225.1"/>
    </source>
</evidence>
<dbReference type="GO" id="GO:0043190">
    <property type="term" value="C:ATP-binding cassette (ABC) transporter complex"/>
    <property type="evidence" value="ECO:0007669"/>
    <property type="project" value="InterPro"/>
</dbReference>
<dbReference type="Pfam" id="PF00496">
    <property type="entry name" value="SBP_bac_5"/>
    <property type="match status" value="1"/>
</dbReference>
<protein>
    <submittedName>
        <fullName evidence="3">Peptide/nickel transport system substrate-binding protein</fullName>
    </submittedName>
</protein>
<dbReference type="Proteomes" id="UP000198891">
    <property type="component" value="Unassembled WGS sequence"/>
</dbReference>
<dbReference type="Gene3D" id="3.10.105.10">
    <property type="entry name" value="Dipeptide-binding Protein, Domain 3"/>
    <property type="match status" value="1"/>
</dbReference>
<name>A0A1H3SXJ8_9MICO</name>
<dbReference type="InterPro" id="IPR000914">
    <property type="entry name" value="SBP_5_dom"/>
</dbReference>
<keyword evidence="1" id="KW-0732">Signal</keyword>
<reference evidence="3 4" key="1">
    <citation type="submission" date="2016-10" db="EMBL/GenBank/DDBJ databases">
        <authorList>
            <person name="de Groot N.N."/>
        </authorList>
    </citation>
    <scope>NUCLEOTIDE SEQUENCE [LARGE SCALE GENOMIC DNA]</scope>
    <source>
        <strain evidence="3 4">CGMCC 4.3491</strain>
    </source>
</reference>
<dbReference type="InterPro" id="IPR006311">
    <property type="entry name" value="TAT_signal"/>
</dbReference>
<dbReference type="InterPro" id="IPR030678">
    <property type="entry name" value="Peptide/Ni-bd"/>
</dbReference>
<dbReference type="Gene3D" id="3.40.190.10">
    <property type="entry name" value="Periplasmic binding protein-like II"/>
    <property type="match status" value="1"/>
</dbReference>
<dbReference type="PROSITE" id="PS51257">
    <property type="entry name" value="PROKAR_LIPOPROTEIN"/>
    <property type="match status" value="1"/>
</dbReference>
<keyword evidence="4" id="KW-1185">Reference proteome</keyword>
<evidence type="ECO:0000313" key="4">
    <source>
        <dbReference type="Proteomes" id="UP000198891"/>
    </source>
</evidence>
<dbReference type="RefSeq" id="WP_175494350.1">
    <property type="nucleotide sequence ID" value="NZ_FNPZ01000004.1"/>
</dbReference>
<evidence type="ECO:0000259" key="2">
    <source>
        <dbReference type="Pfam" id="PF00496"/>
    </source>
</evidence>
<dbReference type="InterPro" id="IPR039424">
    <property type="entry name" value="SBP_5"/>
</dbReference>
<dbReference type="CDD" id="cd00995">
    <property type="entry name" value="PBP2_NikA_DppA_OppA_like"/>
    <property type="match status" value="1"/>
</dbReference>
<dbReference type="GO" id="GO:1904680">
    <property type="term" value="F:peptide transmembrane transporter activity"/>
    <property type="evidence" value="ECO:0007669"/>
    <property type="project" value="TreeGrafter"/>
</dbReference>
<dbReference type="GO" id="GO:0042597">
    <property type="term" value="C:periplasmic space"/>
    <property type="evidence" value="ECO:0007669"/>
    <property type="project" value="UniProtKB-ARBA"/>
</dbReference>
<organism evidence="3 4">
    <name type="scientific">Herbiconiux ginsengi</name>
    <dbReference type="NCBI Taxonomy" id="381665"/>
    <lineage>
        <taxon>Bacteria</taxon>
        <taxon>Bacillati</taxon>
        <taxon>Actinomycetota</taxon>
        <taxon>Actinomycetes</taxon>
        <taxon>Micrococcales</taxon>
        <taxon>Microbacteriaceae</taxon>
        <taxon>Herbiconiux</taxon>
    </lineage>
</organism>
<dbReference type="GO" id="GO:0015833">
    <property type="term" value="P:peptide transport"/>
    <property type="evidence" value="ECO:0007669"/>
    <property type="project" value="TreeGrafter"/>
</dbReference>
<dbReference type="EMBL" id="FNPZ01000004">
    <property type="protein sequence ID" value="SDZ42225.1"/>
    <property type="molecule type" value="Genomic_DNA"/>
</dbReference>
<sequence>MNIKHHSVTRRKVIVAAALLSAAGLALTGCGATGSAAGTAAASDGVINTELWYAPTTFDPALASGSSDVTVARLGFDTLLRKGETEGYIGGLATDWTAKSGTEYEFTIRTDATCSDGTVITPSIVAASLEYLATASDSSAQASKATVFGPGTPSFTADDTAGTVTIDLTEPYSEVLDGLTSEVTGIICPAGLADLPGLAAGTVAGAWSGPYTLADFAAGVSATYTLRDDYDAWPDWQGVTGTPAKTVNITVSTDSNTSANLVASGGIDISRFYDSNAQRFVDDSAYSYVTIPSSAYTLIFNQNPGTGSVFLDRPDLRKAVSQAIDKEGFNAAGLDSLGTPLLTVTASSVACTLDGSDLLPAFDVAAATKVLTGQTIRLLAMSNWDPAIDFLAESLRTAGATVEVSALDPADWQAEMRTQPEKWDIALNATTTANPLSEAISTYVGPTAANGGRNIAGVDNAEGFADLQAALAATDPAEQCSAFEDAQRTILEDMSMTPLITDTHFIIARQGYASSVFSGYWDISSMRITS</sequence>
<dbReference type="AlphaFoldDB" id="A0A1H3SXJ8"/>
<feature type="signal peptide" evidence="1">
    <location>
        <begin position="1"/>
        <end position="28"/>
    </location>
</feature>
<dbReference type="STRING" id="381665.SAMN05216554_3766"/>
<dbReference type="SUPFAM" id="SSF53850">
    <property type="entry name" value="Periplasmic binding protein-like II"/>
    <property type="match status" value="1"/>
</dbReference>
<accession>A0A1H3SXJ8</accession>
<feature type="domain" description="Solute-binding protein family 5" evidence="2">
    <location>
        <begin position="89"/>
        <end position="439"/>
    </location>
</feature>
<gene>
    <name evidence="3" type="ORF">SAMN05216554_3766</name>
</gene>
<feature type="chain" id="PRO_5039361704" evidence="1">
    <location>
        <begin position="29"/>
        <end position="530"/>
    </location>
</feature>
<dbReference type="PROSITE" id="PS51318">
    <property type="entry name" value="TAT"/>
    <property type="match status" value="1"/>
</dbReference>
<proteinExistence type="predicted"/>
<evidence type="ECO:0000256" key="1">
    <source>
        <dbReference type="SAM" id="SignalP"/>
    </source>
</evidence>
<dbReference type="PANTHER" id="PTHR30290">
    <property type="entry name" value="PERIPLASMIC BINDING COMPONENT OF ABC TRANSPORTER"/>
    <property type="match status" value="1"/>
</dbReference>